<name>A0ABQ6M8E5_9STRA</name>
<evidence type="ECO:0000256" key="5">
    <source>
        <dbReference type="ARBA" id="ARBA00022692"/>
    </source>
</evidence>
<keyword evidence="7" id="KW-1133">Transmembrane helix</keyword>
<dbReference type="InterPro" id="IPR002659">
    <property type="entry name" value="Glyco_trans_31"/>
</dbReference>
<dbReference type="PANTHER" id="PTHR11214:SF3">
    <property type="entry name" value="BETA-1,3-GALACTOSYLTRANSFERASE 6"/>
    <property type="match status" value="1"/>
</dbReference>
<dbReference type="Proteomes" id="UP001165060">
    <property type="component" value="Unassembled WGS sequence"/>
</dbReference>
<gene>
    <name evidence="11" type="ORF">TeGR_g8228</name>
</gene>
<comment type="subcellular location">
    <subcellularLocation>
        <location evidence="1 10">Golgi apparatus membrane</location>
        <topology evidence="1 10">Single-pass type II membrane protein</topology>
    </subcellularLocation>
</comment>
<comment type="caution">
    <text evidence="11">The sequence shown here is derived from an EMBL/GenBank/DDBJ whole genome shotgun (WGS) entry which is preliminary data.</text>
</comment>
<keyword evidence="12" id="KW-1185">Reference proteome</keyword>
<evidence type="ECO:0000256" key="9">
    <source>
        <dbReference type="ARBA" id="ARBA00023136"/>
    </source>
</evidence>
<accession>A0ABQ6M8E5</accession>
<evidence type="ECO:0000256" key="7">
    <source>
        <dbReference type="ARBA" id="ARBA00022989"/>
    </source>
</evidence>
<comment type="similarity">
    <text evidence="2 10">Belongs to the glycosyltransferase 31 family.</text>
</comment>
<dbReference type="PANTHER" id="PTHR11214">
    <property type="entry name" value="BETA-1,3-N-ACETYLGLUCOSAMINYLTRANSFERASE"/>
    <property type="match status" value="1"/>
</dbReference>
<protein>
    <recommendedName>
        <fullName evidence="10">Hexosyltransferase</fullName>
        <ecNumber evidence="10">2.4.1.-</ecNumber>
    </recommendedName>
</protein>
<dbReference type="Pfam" id="PF01762">
    <property type="entry name" value="Galactosyl_T"/>
    <property type="match status" value="1"/>
</dbReference>
<dbReference type="EC" id="2.4.1.-" evidence="10"/>
<evidence type="ECO:0000256" key="10">
    <source>
        <dbReference type="RuleBase" id="RU363063"/>
    </source>
</evidence>
<evidence type="ECO:0000256" key="4">
    <source>
        <dbReference type="ARBA" id="ARBA00022679"/>
    </source>
</evidence>
<dbReference type="EMBL" id="BRYB01001252">
    <property type="protein sequence ID" value="GMI21590.1"/>
    <property type="molecule type" value="Genomic_DNA"/>
</dbReference>
<evidence type="ECO:0000313" key="12">
    <source>
        <dbReference type="Proteomes" id="UP001165060"/>
    </source>
</evidence>
<keyword evidence="9" id="KW-0472">Membrane</keyword>
<keyword evidence="8 10" id="KW-0333">Golgi apparatus</keyword>
<keyword evidence="6" id="KW-0735">Signal-anchor</keyword>
<evidence type="ECO:0000313" key="11">
    <source>
        <dbReference type="EMBL" id="GMI21590.1"/>
    </source>
</evidence>
<evidence type="ECO:0000256" key="3">
    <source>
        <dbReference type="ARBA" id="ARBA00022676"/>
    </source>
</evidence>
<organism evidence="11 12">
    <name type="scientific">Tetraparma gracilis</name>
    <dbReference type="NCBI Taxonomy" id="2962635"/>
    <lineage>
        <taxon>Eukaryota</taxon>
        <taxon>Sar</taxon>
        <taxon>Stramenopiles</taxon>
        <taxon>Ochrophyta</taxon>
        <taxon>Bolidophyceae</taxon>
        <taxon>Parmales</taxon>
        <taxon>Triparmaceae</taxon>
        <taxon>Tetraparma</taxon>
    </lineage>
</organism>
<reference evidence="11 12" key="1">
    <citation type="journal article" date="2023" name="Commun. Biol.">
        <title>Genome analysis of Parmales, the sister group of diatoms, reveals the evolutionary specialization of diatoms from phago-mixotrophs to photoautotrophs.</title>
        <authorList>
            <person name="Ban H."/>
            <person name="Sato S."/>
            <person name="Yoshikawa S."/>
            <person name="Yamada K."/>
            <person name="Nakamura Y."/>
            <person name="Ichinomiya M."/>
            <person name="Sato N."/>
            <person name="Blanc-Mathieu R."/>
            <person name="Endo H."/>
            <person name="Kuwata A."/>
            <person name="Ogata H."/>
        </authorList>
    </citation>
    <scope>NUCLEOTIDE SEQUENCE [LARGE SCALE GENOMIC DNA]</scope>
</reference>
<sequence>MPIPDLYRNNVLKLRSVVSLLPELFPAPFDYLLKLDDDAFPDVPAILATLQEKPQNRYYAGLTFTARPVRDPEHKNYVSEACFPDSAFEPFVYGPGVLLSWDVVEQLRSHLEGGGGGVMIRDGEGEDGICCDVDDVQLSIWLRGLGVEPAHSDVFSGKRNCHRASQLVFDVSEELAAEIWAGRERGEGVCGSAVQKLLMEKADEKGDVNEGVVRRIALGRFEEALGMLEGDGDGEGVLTANRVALLEPLRACVRANVGCDALLDAIDKSLRHITRETQVPEW</sequence>
<evidence type="ECO:0000256" key="1">
    <source>
        <dbReference type="ARBA" id="ARBA00004323"/>
    </source>
</evidence>
<keyword evidence="3 10" id="KW-0328">Glycosyltransferase</keyword>
<dbReference type="Gene3D" id="3.90.550.50">
    <property type="match status" value="1"/>
</dbReference>
<keyword evidence="5" id="KW-0812">Transmembrane</keyword>
<evidence type="ECO:0000256" key="2">
    <source>
        <dbReference type="ARBA" id="ARBA00008661"/>
    </source>
</evidence>
<evidence type="ECO:0000256" key="8">
    <source>
        <dbReference type="ARBA" id="ARBA00023034"/>
    </source>
</evidence>
<keyword evidence="4" id="KW-0808">Transferase</keyword>
<proteinExistence type="inferred from homology"/>
<evidence type="ECO:0000256" key="6">
    <source>
        <dbReference type="ARBA" id="ARBA00022968"/>
    </source>
</evidence>